<dbReference type="InterPro" id="IPR042099">
    <property type="entry name" value="ANL_N_sf"/>
</dbReference>
<reference evidence="6 7" key="1">
    <citation type="submission" date="2019-07" db="EMBL/GenBank/DDBJ databases">
        <title>R&amp;d 2014.</title>
        <authorList>
            <person name="Klenk H.-P."/>
        </authorList>
    </citation>
    <scope>NUCLEOTIDE SEQUENCE [LARGE SCALE GENOMIC DNA]</scope>
    <source>
        <strain evidence="6 7">DSM 43194</strain>
    </source>
</reference>
<dbReference type="AlphaFoldDB" id="A0A660CBY7"/>
<proteinExistence type="inferred from homology"/>
<dbReference type="GO" id="GO:0031956">
    <property type="term" value="F:medium-chain fatty acid-CoA ligase activity"/>
    <property type="evidence" value="ECO:0007669"/>
    <property type="project" value="TreeGrafter"/>
</dbReference>
<dbReference type="PANTHER" id="PTHR43201">
    <property type="entry name" value="ACYL-COA SYNTHETASE"/>
    <property type="match status" value="1"/>
</dbReference>
<evidence type="ECO:0000256" key="2">
    <source>
        <dbReference type="ARBA" id="ARBA00022598"/>
    </source>
</evidence>
<dbReference type="Pfam" id="PF13193">
    <property type="entry name" value="AMP-binding_C"/>
    <property type="match status" value="1"/>
</dbReference>
<feature type="domain" description="AMP-binding enzyme C-terminal" evidence="5">
    <location>
        <begin position="434"/>
        <end position="512"/>
    </location>
</feature>
<keyword evidence="2" id="KW-0436">Ligase</keyword>
<dbReference type="InterPro" id="IPR045851">
    <property type="entry name" value="AMP-bd_C_sf"/>
</dbReference>
<keyword evidence="7" id="KW-1185">Reference proteome</keyword>
<dbReference type="InterPro" id="IPR020845">
    <property type="entry name" value="AMP-binding_CS"/>
</dbReference>
<dbReference type="SUPFAM" id="SSF56801">
    <property type="entry name" value="Acetyl-CoA synthetase-like"/>
    <property type="match status" value="1"/>
</dbReference>
<evidence type="ECO:0000256" key="3">
    <source>
        <dbReference type="SAM" id="MobiDB-lite"/>
    </source>
</evidence>
<evidence type="ECO:0000259" key="5">
    <source>
        <dbReference type="Pfam" id="PF13193"/>
    </source>
</evidence>
<dbReference type="PANTHER" id="PTHR43201:SF5">
    <property type="entry name" value="MEDIUM-CHAIN ACYL-COA LIGASE ACSF2, MITOCHONDRIAL"/>
    <property type="match status" value="1"/>
</dbReference>
<sequence>MTSTSAARSGTDRAAETIGLWNIAAEHPELVAAIDPDGTEITYGRLAAKANTYARGLQSLGLETGDAIVVLQPNGVELVAAYFAAIQSGLYVVMANWHLTGPEVAYLLTDSEAKAFLAHERFADTAVAAADEAGVDPHGRFAVGAVDGFRRIEELGAGEGDGRPARRTAGSPMLYTSGTTGKPKGVRRPLTGADPDGVPVASTGFFAIFGIEPFDGHVHLCGSPLYHTAVLNFVAISIQLGHPAVLMDRWDPEEMLRLIERHRVTHSHMVPTQFHRLLALPEQTRLRYDVSSLRVMIHGAAPCPDEIKRRMLEWWGPVVTEYYAATEGGGTVISGEEWLRKPGSVGRPWPNSTVRILDDDGRELPLGEVGSVYMQMAGSRFEYHKDREKTERSRVGELFTLGDVGHLDEDGYLFLRDRKSDMIISGGVNIYPAEIENELAVHPKVADVAVFGVPHEDWGEQIKAVVQPAEGVEGTAELTEELLEYARGRLAKFKLPKSIDYRDDLPRDPNGKLYKRRLRDPYWQGRDRAI</sequence>
<organism evidence="6 7">
    <name type="scientific">Prauserella rugosa</name>
    <dbReference type="NCBI Taxonomy" id="43354"/>
    <lineage>
        <taxon>Bacteria</taxon>
        <taxon>Bacillati</taxon>
        <taxon>Actinomycetota</taxon>
        <taxon>Actinomycetes</taxon>
        <taxon>Pseudonocardiales</taxon>
        <taxon>Pseudonocardiaceae</taxon>
        <taxon>Prauserella</taxon>
    </lineage>
</organism>
<dbReference type="Gene3D" id="3.40.50.12780">
    <property type="entry name" value="N-terminal domain of ligase-like"/>
    <property type="match status" value="1"/>
</dbReference>
<evidence type="ECO:0000313" key="6">
    <source>
        <dbReference type="EMBL" id="TWH19039.1"/>
    </source>
</evidence>
<evidence type="ECO:0000313" key="7">
    <source>
        <dbReference type="Proteomes" id="UP000317303"/>
    </source>
</evidence>
<gene>
    <name evidence="6" type="ORF">JD82_00861</name>
</gene>
<protein>
    <submittedName>
        <fullName evidence="6">Long-chain acyl-CoA synthetase</fullName>
    </submittedName>
</protein>
<accession>A0A660CBY7</accession>
<dbReference type="OrthoDB" id="9803968at2"/>
<dbReference type="GO" id="GO:0006631">
    <property type="term" value="P:fatty acid metabolic process"/>
    <property type="evidence" value="ECO:0007669"/>
    <property type="project" value="TreeGrafter"/>
</dbReference>
<dbReference type="InterPro" id="IPR025110">
    <property type="entry name" value="AMP-bd_C"/>
</dbReference>
<dbReference type="EMBL" id="VLJV01000001">
    <property type="protein sequence ID" value="TWH19039.1"/>
    <property type="molecule type" value="Genomic_DNA"/>
</dbReference>
<evidence type="ECO:0000256" key="1">
    <source>
        <dbReference type="ARBA" id="ARBA00006432"/>
    </source>
</evidence>
<dbReference type="Pfam" id="PF00501">
    <property type="entry name" value="AMP-binding"/>
    <property type="match status" value="1"/>
</dbReference>
<dbReference type="InterPro" id="IPR000873">
    <property type="entry name" value="AMP-dep_synth/lig_dom"/>
</dbReference>
<feature type="region of interest" description="Disordered" evidence="3">
    <location>
        <begin position="157"/>
        <end position="188"/>
    </location>
</feature>
<comment type="caution">
    <text evidence="6">The sequence shown here is derived from an EMBL/GenBank/DDBJ whole genome shotgun (WGS) entry which is preliminary data.</text>
</comment>
<evidence type="ECO:0000259" key="4">
    <source>
        <dbReference type="Pfam" id="PF00501"/>
    </source>
</evidence>
<dbReference type="Proteomes" id="UP000317303">
    <property type="component" value="Unassembled WGS sequence"/>
</dbReference>
<feature type="domain" description="AMP-dependent synthetase/ligase" evidence="4">
    <location>
        <begin position="23"/>
        <end position="375"/>
    </location>
</feature>
<dbReference type="Gene3D" id="3.30.300.30">
    <property type="match status" value="1"/>
</dbReference>
<dbReference type="PROSITE" id="PS00455">
    <property type="entry name" value="AMP_BINDING"/>
    <property type="match status" value="1"/>
</dbReference>
<dbReference type="RefSeq" id="WP_051757978.1">
    <property type="nucleotide sequence ID" value="NZ_JOIJ01000014.1"/>
</dbReference>
<name>A0A660CBY7_9PSEU</name>
<comment type="similarity">
    <text evidence="1">Belongs to the ATP-dependent AMP-binding enzyme family.</text>
</comment>